<dbReference type="PANTHER" id="PTHR43660:SF1">
    <property type="entry name" value="DIPEPTIDYL CARBOXYPEPTIDASE"/>
    <property type="match status" value="1"/>
</dbReference>
<dbReference type="SUPFAM" id="SSF55486">
    <property type="entry name" value="Metalloproteases ('zincins'), catalytic domain"/>
    <property type="match status" value="1"/>
</dbReference>
<evidence type="ECO:0000256" key="8">
    <source>
        <dbReference type="ARBA" id="ARBA00026100"/>
    </source>
</evidence>
<organism evidence="12 13">
    <name type="scientific">Silvimonas amylolytica</name>
    <dbReference type="NCBI Taxonomy" id="449663"/>
    <lineage>
        <taxon>Bacteria</taxon>
        <taxon>Pseudomonadati</taxon>
        <taxon>Pseudomonadota</taxon>
        <taxon>Betaproteobacteria</taxon>
        <taxon>Neisseriales</taxon>
        <taxon>Chitinibacteraceae</taxon>
        <taxon>Silvimonas</taxon>
    </lineage>
</organism>
<dbReference type="InterPro" id="IPR045666">
    <property type="entry name" value="OpdA_N"/>
</dbReference>
<comment type="cofactor">
    <cofactor evidence="9">
        <name>Zn(2+)</name>
        <dbReference type="ChEBI" id="CHEBI:29105"/>
    </cofactor>
    <text evidence="9">Binds 1 zinc ion.</text>
</comment>
<dbReference type="Gene3D" id="3.40.390.10">
    <property type="entry name" value="Collagenase (Catalytic Domain)"/>
    <property type="match status" value="1"/>
</dbReference>
<dbReference type="InterPro" id="IPR024079">
    <property type="entry name" value="MetalloPept_cat_dom_sf"/>
</dbReference>
<dbReference type="PANTHER" id="PTHR43660">
    <property type="entry name" value="DIPEPTIDYL CARBOXYPEPTIDASE"/>
    <property type="match status" value="1"/>
</dbReference>
<dbReference type="Pfam" id="PF19310">
    <property type="entry name" value="TOP_N"/>
    <property type="match status" value="1"/>
</dbReference>
<evidence type="ECO:0000313" key="13">
    <source>
        <dbReference type="Proteomes" id="UP000621859"/>
    </source>
</evidence>
<reference evidence="13" key="1">
    <citation type="journal article" date="2019" name="Int. J. Syst. Evol. Microbiol.">
        <title>The Global Catalogue of Microorganisms (GCM) 10K type strain sequencing project: providing services to taxonomists for standard genome sequencing and annotation.</title>
        <authorList>
            <consortium name="The Broad Institute Genomics Platform"/>
            <consortium name="The Broad Institute Genome Sequencing Center for Infectious Disease"/>
            <person name="Wu L."/>
            <person name="Ma J."/>
        </authorList>
    </citation>
    <scope>NUCLEOTIDE SEQUENCE [LARGE SCALE GENOMIC DNA]</scope>
    <source>
        <strain evidence="13">CGMCC 1.8860</strain>
    </source>
</reference>
<keyword evidence="4 9" id="KW-0378">Hydrolase</keyword>
<dbReference type="Gene3D" id="1.10.1370.10">
    <property type="entry name" value="Neurolysin, domain 3"/>
    <property type="match status" value="1"/>
</dbReference>
<accession>A0ABQ2PKM5</accession>
<dbReference type="EMBL" id="BMLY01000003">
    <property type="protein sequence ID" value="GGP26157.1"/>
    <property type="molecule type" value="Genomic_DNA"/>
</dbReference>
<dbReference type="Pfam" id="PF01432">
    <property type="entry name" value="Peptidase_M3"/>
    <property type="match status" value="1"/>
</dbReference>
<keyword evidence="13" id="KW-1185">Reference proteome</keyword>
<proteinExistence type="inferred from homology"/>
<dbReference type="InterPro" id="IPR024077">
    <property type="entry name" value="Neurolysin/TOP_dom2"/>
</dbReference>
<evidence type="ECO:0000256" key="9">
    <source>
        <dbReference type="RuleBase" id="RU003435"/>
    </source>
</evidence>
<comment type="similarity">
    <text evidence="1 9">Belongs to the peptidase M3 family.</text>
</comment>
<evidence type="ECO:0000256" key="3">
    <source>
        <dbReference type="ARBA" id="ARBA00022723"/>
    </source>
</evidence>
<dbReference type="EC" id="3.4.24.70" evidence="8"/>
<comment type="catalytic activity">
    <reaction evidence="7">
        <text>Hydrolysis of oligopeptides, with broad specificity. Gly or Ala commonly occur as P1 or P1' residues, but more distant residues are also important, as is shown by the fact that Z-Gly-Pro-Gly-|-Gly-Pro-Ala is cleaved, but not Z-(Gly)(5).</text>
        <dbReference type="EC" id="3.4.24.70"/>
    </reaction>
</comment>
<keyword evidence="2 9" id="KW-0645">Protease</keyword>
<dbReference type="InterPro" id="IPR001567">
    <property type="entry name" value="Pept_M3A_M3B_dom"/>
</dbReference>
<dbReference type="CDD" id="cd06456">
    <property type="entry name" value="M3A_DCP"/>
    <property type="match status" value="1"/>
</dbReference>
<evidence type="ECO:0000313" key="12">
    <source>
        <dbReference type="EMBL" id="GGP26157.1"/>
    </source>
</evidence>
<evidence type="ECO:0000256" key="2">
    <source>
        <dbReference type="ARBA" id="ARBA00022670"/>
    </source>
</evidence>
<protein>
    <recommendedName>
        <fullName evidence="8">oligopeptidase A</fullName>
        <ecNumber evidence="8">3.4.24.70</ecNumber>
    </recommendedName>
</protein>
<dbReference type="InterPro" id="IPR045090">
    <property type="entry name" value="Pept_M3A_M3B"/>
</dbReference>
<evidence type="ECO:0000259" key="11">
    <source>
        <dbReference type="Pfam" id="PF19310"/>
    </source>
</evidence>
<sequence length="705" mass="79053">MVSPGACLTRARNPVEPARPVAALILNESYMTQANPLLDFSGLPRYADIRPEHVSPALDQLLEAATAAVARAEKLQNPTWESFVLPLDEVLEELGRAWGTVGHLESVVNTPELREAYNSNIPRISNFFTELGQNEALYAHYKAIAASPAYATFEPARRVVIDHALRGFRLSGAELPTAEKQRFKEIAEVLSELTTRFSQNVLDATDDFALYIEDVAELDGLPQDNLAAARAQAQADGKTGYKLTLKMPSYFPVMQYATSRKLREQLYHAYATRAAEFGKNDWNNSPLIDRIHALRQEGAAMLGFASYGQESLETKMANTPAEVLGFLRDLGHRAKPYMQADRAELLRFAQDELGISTLQPWDQTFVSEKLREARYAFSEQDVKQYFTEPTVIKGLFHLVETLYGLQFVPADAPVWHPDVRYFELRNKDGSLVGGLYMDMYAREGKQGGAWMNEVRSRHKLPDGTVQTPVALIICNFAQGVEGKPALLPHDDVITLFHETGHALHHLLTEVDERDVSGINGVEWDAVELPSQFMENFCWEWQLLPQLTSHVQTGEPLPRALFDKMLAARNFMSGSAMIRQIVFSVFDMELHVDATGPRALQRYFQLLEEFDAPRVPDYHRFPNSFSHIFAGGYAAGYYSYKWAEVLSADAYAAFEESGVLNPQTGARFRKEILARGGSRPALESFIAFRGRAPQTDALLRHNGLAN</sequence>
<keyword evidence="3 9" id="KW-0479">Metal-binding</keyword>
<dbReference type="Proteomes" id="UP000621859">
    <property type="component" value="Unassembled WGS sequence"/>
</dbReference>
<evidence type="ECO:0000256" key="6">
    <source>
        <dbReference type="ARBA" id="ARBA00023049"/>
    </source>
</evidence>
<evidence type="ECO:0000256" key="5">
    <source>
        <dbReference type="ARBA" id="ARBA00022833"/>
    </source>
</evidence>
<gene>
    <name evidence="12" type="primary">prlC</name>
    <name evidence="12" type="ORF">GCM10010971_19760</name>
</gene>
<evidence type="ECO:0000256" key="1">
    <source>
        <dbReference type="ARBA" id="ARBA00006040"/>
    </source>
</evidence>
<evidence type="ECO:0000256" key="7">
    <source>
        <dbReference type="ARBA" id="ARBA00024603"/>
    </source>
</evidence>
<keyword evidence="5 9" id="KW-0862">Zinc</keyword>
<name>A0ABQ2PKM5_9NEIS</name>
<comment type="caution">
    <text evidence="12">The sequence shown here is derived from an EMBL/GenBank/DDBJ whole genome shotgun (WGS) entry which is preliminary data.</text>
</comment>
<feature type="domain" description="Oligopeptidase A N-terminal" evidence="11">
    <location>
        <begin position="59"/>
        <end position="177"/>
    </location>
</feature>
<feature type="domain" description="Peptidase M3A/M3B catalytic" evidence="10">
    <location>
        <begin position="253"/>
        <end position="702"/>
    </location>
</feature>
<dbReference type="InterPro" id="IPR034005">
    <property type="entry name" value="M3A_DCP"/>
</dbReference>
<evidence type="ECO:0000256" key="4">
    <source>
        <dbReference type="ARBA" id="ARBA00022801"/>
    </source>
</evidence>
<keyword evidence="6 9" id="KW-0482">Metalloprotease</keyword>
<evidence type="ECO:0000259" key="10">
    <source>
        <dbReference type="Pfam" id="PF01432"/>
    </source>
</evidence>